<dbReference type="GO" id="GO:0045047">
    <property type="term" value="P:protein targeting to ER"/>
    <property type="evidence" value="ECO:0000318"/>
    <property type="project" value="GO_Central"/>
</dbReference>
<evidence type="ECO:0000256" key="7">
    <source>
        <dbReference type="ARBA" id="ARBA00023136"/>
    </source>
</evidence>
<dbReference type="OrthoDB" id="29558at2759"/>
<organism evidence="10 11">
    <name type="scientific">Daphnia pulex</name>
    <name type="common">Water flea</name>
    <dbReference type="NCBI Taxonomy" id="6669"/>
    <lineage>
        <taxon>Eukaryota</taxon>
        <taxon>Metazoa</taxon>
        <taxon>Ecdysozoa</taxon>
        <taxon>Arthropoda</taxon>
        <taxon>Crustacea</taxon>
        <taxon>Branchiopoda</taxon>
        <taxon>Diplostraca</taxon>
        <taxon>Cladocera</taxon>
        <taxon>Anomopoda</taxon>
        <taxon>Daphniidae</taxon>
        <taxon>Daphnia</taxon>
    </lineage>
</organism>
<dbReference type="GO" id="GO:0008233">
    <property type="term" value="F:peptidase activity"/>
    <property type="evidence" value="ECO:0007669"/>
    <property type="project" value="UniProtKB-UniRule"/>
</dbReference>
<comment type="similarity">
    <text evidence="2 9">Belongs to the SPCS2 family.</text>
</comment>
<dbReference type="Pfam" id="PF06703">
    <property type="entry name" value="SPC25"/>
    <property type="match status" value="1"/>
</dbReference>
<dbReference type="AlphaFoldDB" id="E9GSF7"/>
<evidence type="ECO:0000256" key="8">
    <source>
        <dbReference type="ARBA" id="ARBA00045608"/>
    </source>
</evidence>
<dbReference type="PANTHER" id="PTHR13085:SF0">
    <property type="entry name" value="SIGNAL PEPTIDASE COMPLEX SUBUNIT 2"/>
    <property type="match status" value="1"/>
</dbReference>
<evidence type="ECO:0000313" key="10">
    <source>
        <dbReference type="EMBL" id="EFX77417.1"/>
    </source>
</evidence>
<dbReference type="PhylomeDB" id="E9GSF7"/>
<comment type="subcellular location">
    <subcellularLocation>
        <location evidence="1 9">Endoplasmic reticulum membrane</location>
        <topology evidence="1 9">Multi-pass membrane protein</topology>
    </subcellularLocation>
</comment>
<evidence type="ECO:0000256" key="3">
    <source>
        <dbReference type="ARBA" id="ARBA00017057"/>
    </source>
</evidence>
<dbReference type="GO" id="GO:0005787">
    <property type="term" value="C:signal peptidase complex"/>
    <property type="evidence" value="ECO:0000318"/>
    <property type="project" value="GO_Central"/>
</dbReference>
<dbReference type="FunCoup" id="E9GSF7">
    <property type="interactions" value="1986"/>
</dbReference>
<comment type="function">
    <text evidence="8 9">Component of the signal peptidase complex (SPC) which catalyzes the cleavage of N-terminal signal sequences from nascent proteins as they are translocated into the lumen of the endoplasmic reticulum. Enhances the enzymatic activity of SPC and facilitates the interactions between different components of the translocation site.</text>
</comment>
<dbReference type="Proteomes" id="UP000000305">
    <property type="component" value="Unassembled WGS sequence"/>
</dbReference>
<dbReference type="EMBL" id="GL732562">
    <property type="protein sequence ID" value="EFX77417.1"/>
    <property type="molecule type" value="Genomic_DNA"/>
</dbReference>
<evidence type="ECO:0000256" key="2">
    <source>
        <dbReference type="ARBA" id="ARBA00007324"/>
    </source>
</evidence>
<name>E9GSF7_DAPPU</name>
<sequence length="194" mass="21635">MAGQSEQKEPAKVLKVNKWDGAAVKNALDDAVKEVLVDKFNYTENFALVDGRLAICTLAVGIAGFALLWDYLHPFPESKIVLLACVLGYFLLMGVLTLYTTHKEKGIFVSVYQKDTAGVDPVNSWEASSSLNKYDDQYELVLSYKDGKTKKVREAKSKRSVAQYFDCNGVLLMEYVEPEVSKLHNGLLSGRKNK</sequence>
<dbReference type="GO" id="GO:0006465">
    <property type="term" value="P:signal peptide processing"/>
    <property type="evidence" value="ECO:0000318"/>
    <property type="project" value="GO_Central"/>
</dbReference>
<keyword evidence="11" id="KW-1185">Reference proteome</keyword>
<dbReference type="PANTHER" id="PTHR13085">
    <property type="entry name" value="MICROSOMAL SIGNAL PEPTIDASE 25 KDA SUBUNIT"/>
    <property type="match status" value="1"/>
</dbReference>
<evidence type="ECO:0000256" key="6">
    <source>
        <dbReference type="ARBA" id="ARBA00022989"/>
    </source>
</evidence>
<evidence type="ECO:0000256" key="5">
    <source>
        <dbReference type="ARBA" id="ARBA00022824"/>
    </source>
</evidence>
<feature type="transmembrane region" description="Helical" evidence="9">
    <location>
        <begin position="80"/>
        <end position="99"/>
    </location>
</feature>
<evidence type="ECO:0000313" key="11">
    <source>
        <dbReference type="Proteomes" id="UP000000305"/>
    </source>
</evidence>
<dbReference type="eggNOG" id="KOG4072">
    <property type="taxonomic scope" value="Eukaryota"/>
</dbReference>
<feature type="transmembrane region" description="Helical" evidence="9">
    <location>
        <begin position="49"/>
        <end position="68"/>
    </location>
</feature>
<dbReference type="InterPro" id="IPR009582">
    <property type="entry name" value="Spc2/SPCS2"/>
</dbReference>
<protein>
    <recommendedName>
        <fullName evidence="3 9">Signal peptidase complex subunit 2</fullName>
    </recommendedName>
</protein>
<dbReference type="OMA" id="INKWDGT"/>
<keyword evidence="5 9" id="KW-0256">Endoplasmic reticulum</keyword>
<dbReference type="KEGG" id="dpx:DAPPUDRAFT_305755"/>
<proteinExistence type="inferred from homology"/>
<accession>E9GSF7</accession>
<dbReference type="InParanoid" id="E9GSF7"/>
<reference evidence="10 11" key="1">
    <citation type="journal article" date="2011" name="Science">
        <title>The ecoresponsive genome of Daphnia pulex.</title>
        <authorList>
            <person name="Colbourne J.K."/>
            <person name="Pfrender M.E."/>
            <person name="Gilbert D."/>
            <person name="Thomas W.K."/>
            <person name="Tucker A."/>
            <person name="Oakley T.H."/>
            <person name="Tokishita S."/>
            <person name="Aerts A."/>
            <person name="Arnold G.J."/>
            <person name="Basu M.K."/>
            <person name="Bauer D.J."/>
            <person name="Caceres C.E."/>
            <person name="Carmel L."/>
            <person name="Casola C."/>
            <person name="Choi J.H."/>
            <person name="Detter J.C."/>
            <person name="Dong Q."/>
            <person name="Dusheyko S."/>
            <person name="Eads B.D."/>
            <person name="Frohlich T."/>
            <person name="Geiler-Samerotte K.A."/>
            <person name="Gerlach D."/>
            <person name="Hatcher P."/>
            <person name="Jogdeo S."/>
            <person name="Krijgsveld J."/>
            <person name="Kriventseva E.V."/>
            <person name="Kultz D."/>
            <person name="Laforsch C."/>
            <person name="Lindquist E."/>
            <person name="Lopez J."/>
            <person name="Manak J.R."/>
            <person name="Muller J."/>
            <person name="Pangilinan J."/>
            <person name="Patwardhan R.P."/>
            <person name="Pitluck S."/>
            <person name="Pritham E.J."/>
            <person name="Rechtsteiner A."/>
            <person name="Rho M."/>
            <person name="Rogozin I.B."/>
            <person name="Sakarya O."/>
            <person name="Salamov A."/>
            <person name="Schaack S."/>
            <person name="Shapiro H."/>
            <person name="Shiga Y."/>
            <person name="Skalitzky C."/>
            <person name="Smith Z."/>
            <person name="Souvorov A."/>
            <person name="Sung W."/>
            <person name="Tang Z."/>
            <person name="Tsuchiya D."/>
            <person name="Tu H."/>
            <person name="Vos H."/>
            <person name="Wang M."/>
            <person name="Wolf Y.I."/>
            <person name="Yamagata H."/>
            <person name="Yamada T."/>
            <person name="Ye Y."/>
            <person name="Shaw J.R."/>
            <person name="Andrews J."/>
            <person name="Crease T.J."/>
            <person name="Tang H."/>
            <person name="Lucas S.M."/>
            <person name="Robertson H.M."/>
            <person name="Bork P."/>
            <person name="Koonin E.V."/>
            <person name="Zdobnov E.M."/>
            <person name="Grigoriev I.V."/>
            <person name="Lynch M."/>
            <person name="Boore J.L."/>
        </authorList>
    </citation>
    <scope>NUCLEOTIDE SEQUENCE [LARGE SCALE GENOMIC DNA]</scope>
</reference>
<keyword evidence="7 9" id="KW-0472">Membrane</keyword>
<dbReference type="HOGENOM" id="CLU_094622_0_0_1"/>
<evidence type="ECO:0000256" key="1">
    <source>
        <dbReference type="ARBA" id="ARBA00004477"/>
    </source>
</evidence>
<evidence type="ECO:0000256" key="9">
    <source>
        <dbReference type="RuleBase" id="RU368033"/>
    </source>
</evidence>
<evidence type="ECO:0000256" key="4">
    <source>
        <dbReference type="ARBA" id="ARBA00022692"/>
    </source>
</evidence>
<keyword evidence="4 9" id="KW-0812">Transmembrane</keyword>
<gene>
    <name evidence="10" type="ORF">DAPPUDRAFT_305755</name>
</gene>
<keyword evidence="6 9" id="KW-1133">Transmembrane helix</keyword>
<dbReference type="STRING" id="6669.E9GSF7"/>